<proteinExistence type="predicted"/>
<name>A0A1F7XAC7_9BACT</name>
<organism evidence="1 2">
    <name type="scientific">Candidatus Woesebacteria bacterium RBG_16_34_12</name>
    <dbReference type="NCBI Taxonomy" id="1802480"/>
    <lineage>
        <taxon>Bacteria</taxon>
        <taxon>Candidatus Woeseibacteriota</taxon>
    </lineage>
</organism>
<gene>
    <name evidence="1" type="ORF">A2Z22_04895</name>
</gene>
<accession>A0A1F7XAC7</accession>
<dbReference type="AlphaFoldDB" id="A0A1F7XAC7"/>
<comment type="caution">
    <text evidence="1">The sequence shown here is derived from an EMBL/GenBank/DDBJ whole genome shotgun (WGS) entry which is preliminary data.</text>
</comment>
<sequence>MSIEIIENQQGDILPFSRIRLSSPRQAQETGVIAHGEIEHPTYEKRGVFIYLGSEEVFDRLPDSWLQLGKDRYIGLVINHGEPVGSNKAVVRKVEFPGESVVYISKGGQIPGCGRNGVWLRVGDLKEDLEKAVISKYQ</sequence>
<reference evidence="1 2" key="1">
    <citation type="journal article" date="2016" name="Nat. Commun.">
        <title>Thousands of microbial genomes shed light on interconnected biogeochemical processes in an aquifer system.</title>
        <authorList>
            <person name="Anantharaman K."/>
            <person name="Brown C.T."/>
            <person name="Hug L.A."/>
            <person name="Sharon I."/>
            <person name="Castelle C.J."/>
            <person name="Probst A.J."/>
            <person name="Thomas B.C."/>
            <person name="Singh A."/>
            <person name="Wilkins M.J."/>
            <person name="Karaoz U."/>
            <person name="Brodie E.L."/>
            <person name="Williams K.H."/>
            <person name="Hubbard S.S."/>
            <person name="Banfield J.F."/>
        </authorList>
    </citation>
    <scope>NUCLEOTIDE SEQUENCE [LARGE SCALE GENOMIC DNA]</scope>
</reference>
<evidence type="ECO:0000313" key="2">
    <source>
        <dbReference type="Proteomes" id="UP000177053"/>
    </source>
</evidence>
<evidence type="ECO:0000313" key="1">
    <source>
        <dbReference type="EMBL" id="OGM11990.1"/>
    </source>
</evidence>
<protein>
    <submittedName>
        <fullName evidence="1">Uncharacterized protein</fullName>
    </submittedName>
</protein>
<dbReference type="EMBL" id="MGFS01000006">
    <property type="protein sequence ID" value="OGM11990.1"/>
    <property type="molecule type" value="Genomic_DNA"/>
</dbReference>
<dbReference type="Proteomes" id="UP000177053">
    <property type="component" value="Unassembled WGS sequence"/>
</dbReference>